<name>A0A381T439_9ZZZZ</name>
<dbReference type="GO" id="GO:0005777">
    <property type="term" value="C:peroxisome"/>
    <property type="evidence" value="ECO:0007669"/>
    <property type="project" value="TreeGrafter"/>
</dbReference>
<dbReference type="GO" id="GO:0009062">
    <property type="term" value="P:fatty acid catabolic process"/>
    <property type="evidence" value="ECO:0007669"/>
    <property type="project" value="InterPro"/>
</dbReference>
<feature type="non-terminal residue" evidence="3">
    <location>
        <position position="67"/>
    </location>
</feature>
<dbReference type="PANTHER" id="PTHR43296:SF2">
    <property type="entry name" value="PEROXISOMAL 2,4-DIENOYL-COA REDUCTASE [(3E)-ENOYL-COA-PRODUCING]"/>
    <property type="match status" value="1"/>
</dbReference>
<evidence type="ECO:0000313" key="3">
    <source>
        <dbReference type="EMBL" id="SVA10484.1"/>
    </source>
</evidence>
<evidence type="ECO:0000256" key="1">
    <source>
        <dbReference type="ARBA" id="ARBA00022857"/>
    </source>
</evidence>
<accession>A0A381T439</accession>
<dbReference type="PANTHER" id="PTHR43296">
    <property type="entry name" value="PEROXISOMAL 2,4-DIENOYL-COA REDUCTASE"/>
    <property type="match status" value="1"/>
</dbReference>
<proteinExistence type="predicted"/>
<dbReference type="EMBL" id="UINC01003937">
    <property type="protein sequence ID" value="SVA10484.1"/>
    <property type="molecule type" value="Genomic_DNA"/>
</dbReference>
<reference evidence="3" key="1">
    <citation type="submission" date="2018-05" db="EMBL/GenBank/DDBJ databases">
        <authorList>
            <person name="Lanie J.A."/>
            <person name="Ng W.-L."/>
            <person name="Kazmierczak K.M."/>
            <person name="Andrzejewski T.M."/>
            <person name="Davidsen T.M."/>
            <person name="Wayne K.J."/>
            <person name="Tettelin H."/>
            <person name="Glass J.I."/>
            <person name="Rusch D."/>
            <person name="Podicherti R."/>
            <person name="Tsui H.-C.T."/>
            <person name="Winkler M.E."/>
        </authorList>
    </citation>
    <scope>NUCLEOTIDE SEQUENCE</scope>
</reference>
<dbReference type="InterPro" id="IPR045017">
    <property type="entry name" value="DECR2-like"/>
</dbReference>
<dbReference type="SUPFAM" id="SSF51735">
    <property type="entry name" value="NAD(P)-binding Rossmann-fold domains"/>
    <property type="match status" value="1"/>
</dbReference>
<dbReference type="InterPro" id="IPR036291">
    <property type="entry name" value="NAD(P)-bd_dom_sf"/>
</dbReference>
<dbReference type="AlphaFoldDB" id="A0A381T439"/>
<dbReference type="GO" id="GO:0008670">
    <property type="term" value="F:2,4-dienoyl-CoA reductase (NADPH) activity"/>
    <property type="evidence" value="ECO:0007669"/>
    <property type="project" value="InterPro"/>
</dbReference>
<dbReference type="Pfam" id="PF00106">
    <property type="entry name" value="adh_short"/>
    <property type="match status" value="1"/>
</dbReference>
<dbReference type="InterPro" id="IPR002347">
    <property type="entry name" value="SDR_fam"/>
</dbReference>
<protein>
    <recommendedName>
        <fullName evidence="4">Ketoreductase (KR) domain-containing protein</fullName>
    </recommendedName>
</protein>
<organism evidence="3">
    <name type="scientific">marine metagenome</name>
    <dbReference type="NCBI Taxonomy" id="408172"/>
    <lineage>
        <taxon>unclassified sequences</taxon>
        <taxon>metagenomes</taxon>
        <taxon>ecological metagenomes</taxon>
    </lineage>
</organism>
<evidence type="ECO:0008006" key="4">
    <source>
        <dbReference type="Google" id="ProtNLM"/>
    </source>
</evidence>
<sequence>MFKEDLLKNKVILVTGGGTGLGKSMATRFGELGANLVIGSRRENVIAKAAQELEQTGAEVLGVKCDV</sequence>
<keyword evidence="2" id="KW-0560">Oxidoreductase</keyword>
<dbReference type="Gene3D" id="3.40.50.720">
    <property type="entry name" value="NAD(P)-binding Rossmann-like Domain"/>
    <property type="match status" value="1"/>
</dbReference>
<evidence type="ECO:0000256" key="2">
    <source>
        <dbReference type="ARBA" id="ARBA00023002"/>
    </source>
</evidence>
<keyword evidence="1" id="KW-0521">NADP</keyword>
<gene>
    <name evidence="3" type="ORF">METZ01_LOCUS63338</name>
</gene>